<evidence type="ECO:0000313" key="6">
    <source>
        <dbReference type="EMBL" id="SLM96057.1"/>
    </source>
</evidence>
<dbReference type="EMBL" id="FWFF01000007">
    <property type="protein sequence ID" value="SLM96057.1"/>
    <property type="molecule type" value="Genomic_DNA"/>
</dbReference>
<dbReference type="PANTHER" id="PTHR45947">
    <property type="entry name" value="SULFOQUINOVOSYL TRANSFERASE SQD2"/>
    <property type="match status" value="1"/>
</dbReference>
<name>A0A1X6XBX7_9MICO</name>
<evidence type="ECO:0000259" key="4">
    <source>
        <dbReference type="Pfam" id="PF00534"/>
    </source>
</evidence>
<gene>
    <name evidence="6" type="ORF">FM105_05320</name>
</gene>
<evidence type="ECO:0000259" key="5">
    <source>
        <dbReference type="Pfam" id="PF13439"/>
    </source>
</evidence>
<keyword evidence="2" id="KW-0328">Glycosyltransferase</keyword>
<dbReference type="Gene3D" id="3.40.50.2000">
    <property type="entry name" value="Glycogen Phosphorylase B"/>
    <property type="match status" value="2"/>
</dbReference>
<evidence type="ECO:0000256" key="3">
    <source>
        <dbReference type="ARBA" id="ARBA00022679"/>
    </source>
</evidence>
<dbReference type="Pfam" id="PF13439">
    <property type="entry name" value="Glyco_transf_4"/>
    <property type="match status" value="1"/>
</dbReference>
<feature type="domain" description="Glycosyltransferase subfamily 4-like N-terminal" evidence="5">
    <location>
        <begin position="20"/>
        <end position="197"/>
    </location>
</feature>
<keyword evidence="3 6" id="KW-0808">Transferase</keyword>
<evidence type="ECO:0000256" key="2">
    <source>
        <dbReference type="ARBA" id="ARBA00022676"/>
    </source>
</evidence>
<evidence type="ECO:0000313" key="7">
    <source>
        <dbReference type="Proteomes" id="UP000196581"/>
    </source>
</evidence>
<dbReference type="RefSeq" id="WP_256970245.1">
    <property type="nucleotide sequence ID" value="NZ_FWFF01000007.1"/>
</dbReference>
<dbReference type="SUPFAM" id="SSF53756">
    <property type="entry name" value="UDP-Glycosyltransferase/glycogen phosphorylase"/>
    <property type="match status" value="1"/>
</dbReference>
<keyword evidence="7" id="KW-1185">Reference proteome</keyword>
<sequence>MPSPDPLRILIAAETYPPEINGAAAFTNRLATGLAAAGHEVHVVAPSASGIPRHEWEDGVRVHRLRSHHWPLHPTWMICMPWEVKPDLSRLLDDIRPDVVHTQAHFVIGRYAFSLSKARDIPVVATNHFMPDNVRPYVRVPRPLLDLATDAAWTDLRSRFQQADHITVPTQLASDLLTENGFDHPVEAVSCGIDLARFDDPAPAAEAADHTPPSVLFVGRLSQEKRPQDIVQALARTDPALGLEARIVGAGDQETVLPALARDLGVGDRVHVLGKIDDAQLDEEYRRATFFCMPSTAELQSIATLEALASGLPVVLADAVALPHLVRDGVNGHLFRPRDIDDLARAFTSVLTATDAQRHAMGEESKDLVQVHDIRRTISRFEEIYRSVITRRR</sequence>
<proteinExistence type="predicted"/>
<reference evidence="7" key="1">
    <citation type="submission" date="2017-02" db="EMBL/GenBank/DDBJ databases">
        <authorList>
            <person name="Dridi B."/>
        </authorList>
    </citation>
    <scope>NUCLEOTIDE SEQUENCE [LARGE SCALE GENOMIC DNA]</scope>
    <source>
        <strain evidence="7">B Co 03.10</strain>
    </source>
</reference>
<dbReference type="Proteomes" id="UP000196581">
    <property type="component" value="Unassembled WGS sequence"/>
</dbReference>
<accession>A0A1X6XBX7</accession>
<dbReference type="PANTHER" id="PTHR45947:SF3">
    <property type="entry name" value="SULFOQUINOVOSYL TRANSFERASE SQD2"/>
    <property type="match status" value="1"/>
</dbReference>
<protein>
    <recommendedName>
        <fullName evidence="1">D-inositol 3-phosphate glycosyltransferase</fullName>
    </recommendedName>
</protein>
<dbReference type="InterPro" id="IPR001296">
    <property type="entry name" value="Glyco_trans_1"/>
</dbReference>
<evidence type="ECO:0000256" key="1">
    <source>
        <dbReference type="ARBA" id="ARBA00021292"/>
    </source>
</evidence>
<dbReference type="GO" id="GO:1901137">
    <property type="term" value="P:carbohydrate derivative biosynthetic process"/>
    <property type="evidence" value="ECO:0007669"/>
    <property type="project" value="UniProtKB-ARBA"/>
</dbReference>
<dbReference type="GO" id="GO:0016757">
    <property type="term" value="F:glycosyltransferase activity"/>
    <property type="evidence" value="ECO:0007669"/>
    <property type="project" value="UniProtKB-KW"/>
</dbReference>
<organism evidence="6 7">
    <name type="scientific">Brevibacterium yomogidense</name>
    <dbReference type="NCBI Taxonomy" id="946573"/>
    <lineage>
        <taxon>Bacteria</taxon>
        <taxon>Bacillati</taxon>
        <taxon>Actinomycetota</taxon>
        <taxon>Actinomycetes</taxon>
        <taxon>Micrococcales</taxon>
        <taxon>Brevibacteriaceae</taxon>
        <taxon>Brevibacterium</taxon>
    </lineage>
</organism>
<dbReference type="AlphaFoldDB" id="A0A1X6XBX7"/>
<dbReference type="InterPro" id="IPR050194">
    <property type="entry name" value="Glycosyltransferase_grp1"/>
</dbReference>
<feature type="domain" description="Glycosyl transferase family 1" evidence="4">
    <location>
        <begin position="204"/>
        <end position="366"/>
    </location>
</feature>
<dbReference type="InterPro" id="IPR028098">
    <property type="entry name" value="Glyco_trans_4-like_N"/>
</dbReference>
<dbReference type="Pfam" id="PF00534">
    <property type="entry name" value="Glycos_transf_1"/>
    <property type="match status" value="1"/>
</dbReference>